<keyword evidence="1" id="KW-1133">Transmembrane helix</keyword>
<dbReference type="Proteomes" id="UP000636709">
    <property type="component" value="Unassembled WGS sequence"/>
</dbReference>
<evidence type="ECO:0000313" key="3">
    <source>
        <dbReference type="Proteomes" id="UP000636709"/>
    </source>
</evidence>
<feature type="transmembrane region" description="Helical" evidence="1">
    <location>
        <begin position="6"/>
        <end position="24"/>
    </location>
</feature>
<sequence length="67" mass="7383">MGYLSMGVRGLGFLVVTWTSIVLLGGYVPMLNKKDFWCLTVITLVQTAGLVILLAFFHVDASYCILL</sequence>
<keyword evidence="1" id="KW-0812">Transmembrane</keyword>
<dbReference type="OrthoDB" id="688512at2759"/>
<keyword evidence="1" id="KW-0472">Membrane</keyword>
<dbReference type="PANTHER" id="PTHR33115">
    <property type="entry name" value="ARM REPEAT SUPERFAMILY PROTEIN"/>
    <property type="match status" value="1"/>
</dbReference>
<keyword evidence="3" id="KW-1185">Reference proteome</keyword>
<comment type="caution">
    <text evidence="2">The sequence shown here is derived from an EMBL/GenBank/DDBJ whole genome shotgun (WGS) entry which is preliminary data.</text>
</comment>
<name>A0A835AFD3_9POAL</name>
<dbReference type="EMBL" id="JACEFO010002418">
    <property type="protein sequence ID" value="KAF8660968.1"/>
    <property type="molecule type" value="Genomic_DNA"/>
</dbReference>
<protein>
    <recommendedName>
        <fullName evidence="4">NADH dehydrogenase subunit 4</fullName>
    </recommendedName>
</protein>
<dbReference type="AlphaFoldDB" id="A0A835AFD3"/>
<reference evidence="2" key="1">
    <citation type="submission" date="2020-07" db="EMBL/GenBank/DDBJ databases">
        <title>Genome sequence and genetic diversity analysis of an under-domesticated orphan crop, white fonio (Digitaria exilis).</title>
        <authorList>
            <person name="Bennetzen J.L."/>
            <person name="Chen S."/>
            <person name="Ma X."/>
            <person name="Wang X."/>
            <person name="Yssel A.E.J."/>
            <person name="Chaluvadi S.R."/>
            <person name="Johnson M."/>
            <person name="Gangashetty P."/>
            <person name="Hamidou F."/>
            <person name="Sanogo M.D."/>
            <person name="Zwaenepoel A."/>
            <person name="Wallace J."/>
            <person name="Van De Peer Y."/>
            <person name="Van Deynze A."/>
        </authorList>
    </citation>
    <scope>NUCLEOTIDE SEQUENCE</scope>
    <source>
        <tissue evidence="2">Leaves</tissue>
    </source>
</reference>
<evidence type="ECO:0008006" key="4">
    <source>
        <dbReference type="Google" id="ProtNLM"/>
    </source>
</evidence>
<accession>A0A835AFD3</accession>
<evidence type="ECO:0000256" key="1">
    <source>
        <dbReference type="SAM" id="Phobius"/>
    </source>
</evidence>
<organism evidence="2 3">
    <name type="scientific">Digitaria exilis</name>
    <dbReference type="NCBI Taxonomy" id="1010633"/>
    <lineage>
        <taxon>Eukaryota</taxon>
        <taxon>Viridiplantae</taxon>
        <taxon>Streptophyta</taxon>
        <taxon>Embryophyta</taxon>
        <taxon>Tracheophyta</taxon>
        <taxon>Spermatophyta</taxon>
        <taxon>Magnoliopsida</taxon>
        <taxon>Liliopsida</taxon>
        <taxon>Poales</taxon>
        <taxon>Poaceae</taxon>
        <taxon>PACMAD clade</taxon>
        <taxon>Panicoideae</taxon>
        <taxon>Panicodae</taxon>
        <taxon>Paniceae</taxon>
        <taxon>Anthephorinae</taxon>
        <taxon>Digitaria</taxon>
    </lineage>
</organism>
<evidence type="ECO:0000313" key="2">
    <source>
        <dbReference type="EMBL" id="KAF8660968.1"/>
    </source>
</evidence>
<gene>
    <name evidence="2" type="ORF">HU200_057349</name>
</gene>
<dbReference type="PANTHER" id="PTHR33115:SF22">
    <property type="entry name" value="OS12G0449900 PROTEIN"/>
    <property type="match status" value="1"/>
</dbReference>
<feature type="transmembrane region" description="Helical" evidence="1">
    <location>
        <begin position="36"/>
        <end position="57"/>
    </location>
</feature>
<proteinExistence type="predicted"/>